<sequence length="182" mass="20495">MRRVTLFRTSARDWGHLCGPTPARISTCLYEHLAGRAACQPPSRFNGRGPRLERLLHAEAILLPPAVFTGLLAALWLWKCCMMVLFQNKIIYMPGLPPNARWETIADYIPQCAGVEWQELRIQSLDGTELALAKAEVSPLSPKERSKQETVTQIKTVPAHVYILYFQGVHHDLSNEMETGNS</sequence>
<name>A0ABR3XRJ3_9PEZI</name>
<dbReference type="EMBL" id="JAZHXJ010000050">
    <property type="protein sequence ID" value="KAL1878618.1"/>
    <property type="molecule type" value="Genomic_DNA"/>
</dbReference>
<organism evidence="2 3">
    <name type="scientific">Phialemonium thermophilum</name>
    <dbReference type="NCBI Taxonomy" id="223376"/>
    <lineage>
        <taxon>Eukaryota</taxon>
        <taxon>Fungi</taxon>
        <taxon>Dikarya</taxon>
        <taxon>Ascomycota</taxon>
        <taxon>Pezizomycotina</taxon>
        <taxon>Sordariomycetes</taxon>
        <taxon>Sordariomycetidae</taxon>
        <taxon>Cephalothecales</taxon>
        <taxon>Cephalothecaceae</taxon>
        <taxon>Phialemonium</taxon>
    </lineage>
</organism>
<keyword evidence="3" id="KW-1185">Reference proteome</keyword>
<evidence type="ECO:0000256" key="1">
    <source>
        <dbReference type="SAM" id="Phobius"/>
    </source>
</evidence>
<keyword evidence="1" id="KW-0812">Transmembrane</keyword>
<gene>
    <name evidence="2" type="ORF">VTK73DRAFT_7699</name>
</gene>
<evidence type="ECO:0000313" key="3">
    <source>
        <dbReference type="Proteomes" id="UP001586593"/>
    </source>
</evidence>
<feature type="transmembrane region" description="Helical" evidence="1">
    <location>
        <begin position="60"/>
        <end position="78"/>
    </location>
</feature>
<keyword evidence="1" id="KW-1133">Transmembrane helix</keyword>
<proteinExistence type="predicted"/>
<dbReference type="Proteomes" id="UP001586593">
    <property type="component" value="Unassembled WGS sequence"/>
</dbReference>
<comment type="caution">
    <text evidence="2">The sequence shown here is derived from an EMBL/GenBank/DDBJ whole genome shotgun (WGS) entry which is preliminary data.</text>
</comment>
<evidence type="ECO:0000313" key="2">
    <source>
        <dbReference type="EMBL" id="KAL1878618.1"/>
    </source>
</evidence>
<protein>
    <submittedName>
        <fullName evidence="2">Uncharacterized protein</fullName>
    </submittedName>
</protein>
<reference evidence="2 3" key="1">
    <citation type="journal article" date="2024" name="Commun. Biol.">
        <title>Comparative genomic analysis of thermophilic fungi reveals convergent evolutionary adaptations and gene losses.</title>
        <authorList>
            <person name="Steindorff A.S."/>
            <person name="Aguilar-Pontes M.V."/>
            <person name="Robinson A.J."/>
            <person name="Andreopoulos B."/>
            <person name="LaButti K."/>
            <person name="Kuo A."/>
            <person name="Mondo S."/>
            <person name="Riley R."/>
            <person name="Otillar R."/>
            <person name="Haridas S."/>
            <person name="Lipzen A."/>
            <person name="Grimwood J."/>
            <person name="Schmutz J."/>
            <person name="Clum A."/>
            <person name="Reid I.D."/>
            <person name="Moisan M.C."/>
            <person name="Butler G."/>
            <person name="Nguyen T.T.M."/>
            <person name="Dewar K."/>
            <person name="Conant G."/>
            <person name="Drula E."/>
            <person name="Henrissat B."/>
            <person name="Hansel C."/>
            <person name="Singer S."/>
            <person name="Hutchinson M.I."/>
            <person name="de Vries R.P."/>
            <person name="Natvig D.O."/>
            <person name="Powell A.J."/>
            <person name="Tsang A."/>
            <person name="Grigoriev I.V."/>
        </authorList>
    </citation>
    <scope>NUCLEOTIDE SEQUENCE [LARGE SCALE GENOMIC DNA]</scope>
    <source>
        <strain evidence="2 3">ATCC 24622</strain>
    </source>
</reference>
<accession>A0ABR3XRJ3</accession>
<keyword evidence="1" id="KW-0472">Membrane</keyword>